<organism evidence="2 3">
    <name type="scientific">Helcobacillus massiliensis</name>
    <dbReference type="NCBI Taxonomy" id="521392"/>
    <lineage>
        <taxon>Bacteria</taxon>
        <taxon>Bacillati</taxon>
        <taxon>Actinomycetota</taxon>
        <taxon>Actinomycetes</taxon>
        <taxon>Micrococcales</taxon>
        <taxon>Dermabacteraceae</taxon>
        <taxon>Helcobacillus</taxon>
    </lineage>
</organism>
<comment type="caution">
    <text evidence="2">The sequence shown here is derived from an EMBL/GenBank/DDBJ whole genome shotgun (WGS) entry which is preliminary data.</text>
</comment>
<dbReference type="Gene3D" id="3.30.540.10">
    <property type="entry name" value="Fructose-1,6-Bisphosphatase, subunit A, domain 1"/>
    <property type="match status" value="1"/>
</dbReference>
<feature type="binding site" evidence="1">
    <location>
        <position position="74"/>
    </location>
    <ligand>
        <name>Mg(2+)</name>
        <dbReference type="ChEBI" id="CHEBI:18420"/>
        <label>1</label>
        <note>catalytic</note>
    </ligand>
</feature>
<feature type="binding site" evidence="1">
    <location>
        <position position="219"/>
    </location>
    <ligand>
        <name>Mg(2+)</name>
        <dbReference type="ChEBI" id="CHEBI:18420"/>
        <label>1</label>
        <note>catalytic</note>
    </ligand>
</feature>
<dbReference type="GO" id="GO:0007165">
    <property type="term" value="P:signal transduction"/>
    <property type="evidence" value="ECO:0007669"/>
    <property type="project" value="TreeGrafter"/>
</dbReference>
<dbReference type="AlphaFoldDB" id="A0A839R1W2"/>
<dbReference type="EMBL" id="JACHWP010000001">
    <property type="protein sequence ID" value="MBB3022636.1"/>
    <property type="molecule type" value="Genomic_DNA"/>
</dbReference>
<sequence length="287" mass="29983">MTSASVPTITSLVDAARAAASAAADYQRGLDRSAIDREYKLNAHDIVTEHDKRSEQIIVDALSAAVPDARILGEESGHQGGDGPVAFIVDPIDGTSNFAAGLPLFCVSIGIEIDGALVGGVINAPILHQEFFSDDTGAYLNGERLGPHTMKPQQDSLVLSSFPGNRDFSDHPDIALDLAGALRSDTSALRSLGTAALELAYVAAGWADAAMLLSIKPWDVAAGFHLVQQAGGSVRAWSGEPGVESDGGMTPLHMRPAYVACAGQDRLPTLDLIAERVHSHRAGASPN</sequence>
<dbReference type="GO" id="GO:0006020">
    <property type="term" value="P:inositol metabolic process"/>
    <property type="evidence" value="ECO:0007669"/>
    <property type="project" value="TreeGrafter"/>
</dbReference>
<dbReference type="SUPFAM" id="SSF56655">
    <property type="entry name" value="Carbohydrate phosphatase"/>
    <property type="match status" value="1"/>
</dbReference>
<keyword evidence="1" id="KW-0479">Metal-binding</keyword>
<comment type="cofactor">
    <cofactor evidence="1">
        <name>Mg(2+)</name>
        <dbReference type="ChEBI" id="CHEBI:18420"/>
    </cofactor>
</comment>
<reference evidence="2 3" key="1">
    <citation type="submission" date="2020-08" db="EMBL/GenBank/DDBJ databases">
        <title>Sequencing the genomes of 1000 actinobacteria strains.</title>
        <authorList>
            <person name="Klenk H.-P."/>
        </authorList>
    </citation>
    <scope>NUCLEOTIDE SEQUENCE [LARGE SCALE GENOMIC DNA]</scope>
    <source>
        <strain evidence="2 3">DSM 23040</strain>
    </source>
</reference>
<feature type="binding site" evidence="1">
    <location>
        <position position="90"/>
    </location>
    <ligand>
        <name>Mg(2+)</name>
        <dbReference type="ChEBI" id="CHEBI:18420"/>
        <label>2</label>
    </ligand>
</feature>
<dbReference type="PANTHER" id="PTHR20854">
    <property type="entry name" value="INOSITOL MONOPHOSPHATASE"/>
    <property type="match status" value="1"/>
</dbReference>
<evidence type="ECO:0000256" key="1">
    <source>
        <dbReference type="PIRSR" id="PIRSR600760-2"/>
    </source>
</evidence>
<dbReference type="GO" id="GO:0008934">
    <property type="term" value="F:inositol monophosphate 1-phosphatase activity"/>
    <property type="evidence" value="ECO:0007669"/>
    <property type="project" value="TreeGrafter"/>
</dbReference>
<proteinExistence type="predicted"/>
<keyword evidence="1" id="KW-0460">Magnesium</keyword>
<feature type="binding site" evidence="1">
    <location>
        <position position="93"/>
    </location>
    <ligand>
        <name>Mg(2+)</name>
        <dbReference type="ChEBI" id="CHEBI:18420"/>
        <label>2</label>
    </ligand>
</feature>
<dbReference type="Proteomes" id="UP000568050">
    <property type="component" value="Unassembled WGS sequence"/>
</dbReference>
<dbReference type="InterPro" id="IPR000760">
    <property type="entry name" value="Inositol_monophosphatase-like"/>
</dbReference>
<gene>
    <name evidence="2" type="ORF">FHX50_000884</name>
</gene>
<accession>A0A839R1W2</accession>
<keyword evidence="2" id="KW-0378">Hydrolase</keyword>
<dbReference type="PANTHER" id="PTHR20854:SF4">
    <property type="entry name" value="INOSITOL-1-MONOPHOSPHATASE-RELATED"/>
    <property type="match status" value="1"/>
</dbReference>
<evidence type="ECO:0000313" key="3">
    <source>
        <dbReference type="Proteomes" id="UP000568050"/>
    </source>
</evidence>
<keyword evidence="3" id="KW-1185">Reference proteome</keyword>
<dbReference type="RefSeq" id="WP_183374846.1">
    <property type="nucleotide sequence ID" value="NZ_CBCSFZ010000019.1"/>
</dbReference>
<dbReference type="EC" id="3.1.3.25" evidence="2"/>
<dbReference type="Pfam" id="PF00459">
    <property type="entry name" value="Inositol_P"/>
    <property type="match status" value="1"/>
</dbReference>
<feature type="binding site" evidence="1">
    <location>
        <position position="92"/>
    </location>
    <ligand>
        <name>Mg(2+)</name>
        <dbReference type="ChEBI" id="CHEBI:18420"/>
        <label>1</label>
        <note>catalytic</note>
    </ligand>
</feature>
<dbReference type="Gene3D" id="3.40.190.80">
    <property type="match status" value="1"/>
</dbReference>
<evidence type="ECO:0000313" key="2">
    <source>
        <dbReference type="EMBL" id="MBB3022636.1"/>
    </source>
</evidence>
<dbReference type="GO" id="GO:0046872">
    <property type="term" value="F:metal ion binding"/>
    <property type="evidence" value="ECO:0007669"/>
    <property type="project" value="UniProtKB-KW"/>
</dbReference>
<name>A0A839R1W2_9MICO</name>
<dbReference type="PRINTS" id="PR00377">
    <property type="entry name" value="IMPHPHTASES"/>
</dbReference>
<protein>
    <submittedName>
        <fullName evidence="2">Myo-inositol-1(Or 4)-monophosphatase</fullName>
        <ecNumber evidence="2">3.1.3.25</ecNumber>
    </submittedName>
</protein>